<dbReference type="RefSeq" id="WP_267532153.1">
    <property type="nucleotide sequence ID" value="NZ_JAPNKA010000001.1"/>
</dbReference>
<feature type="coiled-coil region" evidence="1">
    <location>
        <begin position="44"/>
        <end position="82"/>
    </location>
</feature>
<evidence type="ECO:0000256" key="1">
    <source>
        <dbReference type="SAM" id="Coils"/>
    </source>
</evidence>
<dbReference type="EMBL" id="JAPNKA010000001">
    <property type="protein sequence ID" value="MCY1073136.1"/>
    <property type="molecule type" value="Genomic_DNA"/>
</dbReference>
<proteinExistence type="predicted"/>
<dbReference type="Proteomes" id="UP001207654">
    <property type="component" value="Unassembled WGS sequence"/>
</dbReference>
<keyword evidence="4" id="KW-1185">Reference proteome</keyword>
<sequence>MSIRRIGFSPFVQTASVIEAQRRIEAQNRVEAVEKHAGVDDPALMTEEQALEALNAKYRAELEALEAERAQKEAESGALRAQLTLSDGYETAQRDLVDLKGGKDAAKEALPDTGADKPGVSLAHLARANVYESVSRAERARAEQAAALERAAAEQAAAAGVEDNWMEAELSALQVDGESEVEAGPEDDNWMEAELSALQAAEDALGEEEEVYSDPGADSFFASMEDIENLEQGGVDLGDAGANAFVASMDDIANLVPEPGAEAVPPSASEPVAVEPSVILAEEVRSQGLPFADEAAPAPAPAPALGSEQPVADAAAPMGLPFDPDSV</sequence>
<comment type="caution">
    <text evidence="3">The sequence shown here is derived from an EMBL/GenBank/DDBJ whole genome shotgun (WGS) entry which is preliminary data.</text>
</comment>
<evidence type="ECO:0000256" key="2">
    <source>
        <dbReference type="SAM" id="MobiDB-lite"/>
    </source>
</evidence>
<feature type="region of interest" description="Disordered" evidence="2">
    <location>
        <begin position="290"/>
        <end position="327"/>
    </location>
</feature>
<keyword evidence="1" id="KW-0175">Coiled coil</keyword>
<reference evidence="3 4" key="1">
    <citation type="submission" date="2022-11" db="EMBL/GenBank/DDBJ databases">
        <title>Minimal conservation of predation-associated metabolite biosynthetic gene clusters underscores biosynthetic potential of Myxococcota including descriptions for ten novel species: Archangium lansinium sp. nov., Myxococcus landrumus sp. nov., Nannocystis bai.</title>
        <authorList>
            <person name="Ahearne A."/>
            <person name="Stevens C."/>
            <person name="Phillips K."/>
        </authorList>
    </citation>
    <scope>NUCLEOTIDE SEQUENCE [LARGE SCALE GENOMIC DNA]</scope>
    <source>
        <strain evidence="3 4">MIWBW</strain>
    </source>
</reference>
<organism evidence="3 4">
    <name type="scientific">Archangium lansingense</name>
    <dbReference type="NCBI Taxonomy" id="2995310"/>
    <lineage>
        <taxon>Bacteria</taxon>
        <taxon>Pseudomonadati</taxon>
        <taxon>Myxococcota</taxon>
        <taxon>Myxococcia</taxon>
        <taxon>Myxococcales</taxon>
        <taxon>Cystobacterineae</taxon>
        <taxon>Archangiaceae</taxon>
        <taxon>Archangium</taxon>
    </lineage>
</organism>
<accession>A0ABT3ZV10</accession>
<evidence type="ECO:0000313" key="3">
    <source>
        <dbReference type="EMBL" id="MCY1073136.1"/>
    </source>
</evidence>
<name>A0ABT3ZV10_9BACT</name>
<gene>
    <name evidence="3" type="ORF">OV287_01440</name>
</gene>
<evidence type="ECO:0000313" key="4">
    <source>
        <dbReference type="Proteomes" id="UP001207654"/>
    </source>
</evidence>
<protein>
    <submittedName>
        <fullName evidence="3">Uncharacterized protein</fullName>
    </submittedName>
</protein>